<proteinExistence type="predicted"/>
<dbReference type="Proteomes" id="UP001444071">
    <property type="component" value="Unassembled WGS sequence"/>
</dbReference>
<accession>A0ABV0VX35</accession>
<comment type="caution">
    <text evidence="1">The sequence shown here is derived from an EMBL/GenBank/DDBJ whole genome shotgun (WGS) entry which is preliminary data.</text>
</comment>
<evidence type="ECO:0000313" key="2">
    <source>
        <dbReference type="Proteomes" id="UP001444071"/>
    </source>
</evidence>
<keyword evidence="2" id="KW-1185">Reference proteome</keyword>
<evidence type="ECO:0000313" key="1">
    <source>
        <dbReference type="EMBL" id="MEQ2260893.1"/>
    </source>
</evidence>
<name>A0ABV0VX35_9TELE</name>
<dbReference type="EMBL" id="JAHRIM010011498">
    <property type="protein sequence ID" value="MEQ2260893.1"/>
    <property type="molecule type" value="Genomic_DNA"/>
</dbReference>
<protein>
    <submittedName>
        <fullName evidence="1">Uncharacterized protein</fullName>
    </submittedName>
</protein>
<reference evidence="1 2" key="1">
    <citation type="submission" date="2021-06" db="EMBL/GenBank/DDBJ databases">
        <authorList>
            <person name="Palmer J.M."/>
        </authorList>
    </citation>
    <scope>NUCLEOTIDE SEQUENCE [LARGE SCALE GENOMIC DNA]</scope>
    <source>
        <strain evidence="1 2">XR_2019</strain>
        <tissue evidence="1">Muscle</tissue>
    </source>
</reference>
<sequence length="117" mass="12890">MFLESSWKPGVVVYGDLDHAPDSLPGSRTGAATAELRDELTDLIHEQTCVGFLHPPLVILGRSRSQERTHPVRSGPIRSDPILRFVEEKSELLKSGWTRDLPSQLGPVRSACHLPVA</sequence>
<gene>
    <name evidence="1" type="ORF">XENORESO_002840</name>
</gene>
<organism evidence="1 2">
    <name type="scientific">Xenotaenia resolanae</name>
    <dbReference type="NCBI Taxonomy" id="208358"/>
    <lineage>
        <taxon>Eukaryota</taxon>
        <taxon>Metazoa</taxon>
        <taxon>Chordata</taxon>
        <taxon>Craniata</taxon>
        <taxon>Vertebrata</taxon>
        <taxon>Euteleostomi</taxon>
        <taxon>Actinopterygii</taxon>
        <taxon>Neopterygii</taxon>
        <taxon>Teleostei</taxon>
        <taxon>Neoteleostei</taxon>
        <taxon>Acanthomorphata</taxon>
        <taxon>Ovalentaria</taxon>
        <taxon>Atherinomorphae</taxon>
        <taxon>Cyprinodontiformes</taxon>
        <taxon>Goodeidae</taxon>
        <taxon>Xenotaenia</taxon>
    </lineage>
</organism>